<feature type="domain" description="HTH tetR-type" evidence="5">
    <location>
        <begin position="14"/>
        <end position="74"/>
    </location>
</feature>
<dbReference type="PANTHER" id="PTHR47506:SF1">
    <property type="entry name" value="HTH-TYPE TRANSCRIPTIONAL REGULATOR YJDC"/>
    <property type="match status" value="1"/>
</dbReference>
<evidence type="ECO:0000313" key="6">
    <source>
        <dbReference type="EMBL" id="TXG90052.1"/>
    </source>
</evidence>
<proteinExistence type="predicted"/>
<dbReference type="Gene3D" id="1.10.357.10">
    <property type="entry name" value="Tetracycline Repressor, domain 2"/>
    <property type="match status" value="1"/>
</dbReference>
<feature type="DNA-binding region" description="H-T-H motif" evidence="4">
    <location>
        <begin position="37"/>
        <end position="56"/>
    </location>
</feature>
<accession>A0A6P2CCJ4</accession>
<dbReference type="GO" id="GO:0003677">
    <property type="term" value="F:DNA binding"/>
    <property type="evidence" value="ECO:0007669"/>
    <property type="project" value="UniProtKB-UniRule"/>
</dbReference>
<dbReference type="SUPFAM" id="SSF48498">
    <property type="entry name" value="Tetracyclin repressor-like, C-terminal domain"/>
    <property type="match status" value="1"/>
</dbReference>
<dbReference type="AlphaFoldDB" id="A0A6P2CCJ4"/>
<evidence type="ECO:0000256" key="3">
    <source>
        <dbReference type="ARBA" id="ARBA00023163"/>
    </source>
</evidence>
<sequence>MPKISAATVAEHHNAQRRALLDAARALLTEAPDRAPGLADVAARAGLARSSAYNYFRSRQDLLAAVVEDMFPRWNERVSAAMAAAGTPQARVLAYVDANIALVVEGEHAVVGALTRLEPDAVSRERMAALHGELAEPLTAALRDGGSANPRAAAALVNAVVHSATVLLESGEPPATVRAAVRETLAYA</sequence>
<evidence type="ECO:0000259" key="5">
    <source>
        <dbReference type="PROSITE" id="PS50977"/>
    </source>
</evidence>
<dbReference type="InterPro" id="IPR009057">
    <property type="entry name" value="Homeodomain-like_sf"/>
</dbReference>
<dbReference type="InterPro" id="IPR036271">
    <property type="entry name" value="Tet_transcr_reg_TetR-rel_C_sf"/>
</dbReference>
<reference evidence="6 7" key="1">
    <citation type="submission" date="2018-07" db="EMBL/GenBank/DDBJ databases">
        <title>Genome sequence of Rhodococcus rhodnii ATCC 35071 from Rhodnius prolixus.</title>
        <authorList>
            <person name="Patel V."/>
            <person name="Vogel K.J."/>
        </authorList>
    </citation>
    <scope>NUCLEOTIDE SEQUENCE [LARGE SCALE GENOMIC DNA]</scope>
    <source>
        <strain evidence="6 7">ATCC 35071</strain>
    </source>
</reference>
<keyword evidence="3" id="KW-0804">Transcription</keyword>
<evidence type="ECO:0000313" key="7">
    <source>
        <dbReference type="Proteomes" id="UP000471120"/>
    </source>
</evidence>
<dbReference type="SUPFAM" id="SSF46689">
    <property type="entry name" value="Homeodomain-like"/>
    <property type="match status" value="1"/>
</dbReference>
<evidence type="ECO:0000256" key="4">
    <source>
        <dbReference type="PROSITE-ProRule" id="PRU00335"/>
    </source>
</evidence>
<dbReference type="EMBL" id="QRCM01000001">
    <property type="protein sequence ID" value="TXG90052.1"/>
    <property type="molecule type" value="Genomic_DNA"/>
</dbReference>
<comment type="caution">
    <text evidence="6">The sequence shown here is derived from an EMBL/GenBank/DDBJ whole genome shotgun (WGS) entry which is preliminary data.</text>
</comment>
<dbReference type="InterPro" id="IPR001647">
    <property type="entry name" value="HTH_TetR"/>
</dbReference>
<keyword evidence="1" id="KW-0805">Transcription regulation</keyword>
<dbReference type="PANTHER" id="PTHR47506">
    <property type="entry name" value="TRANSCRIPTIONAL REGULATORY PROTEIN"/>
    <property type="match status" value="1"/>
</dbReference>
<name>A0A6P2CCJ4_9NOCA</name>
<evidence type="ECO:0000256" key="2">
    <source>
        <dbReference type="ARBA" id="ARBA00023125"/>
    </source>
</evidence>
<dbReference type="Proteomes" id="UP000471120">
    <property type="component" value="Unassembled WGS sequence"/>
</dbReference>
<evidence type="ECO:0000256" key="1">
    <source>
        <dbReference type="ARBA" id="ARBA00023015"/>
    </source>
</evidence>
<protein>
    <submittedName>
        <fullName evidence="6">TetR/AcrR family transcriptional regulator</fullName>
    </submittedName>
</protein>
<organism evidence="6 7">
    <name type="scientific">Rhodococcus rhodnii</name>
    <dbReference type="NCBI Taxonomy" id="38312"/>
    <lineage>
        <taxon>Bacteria</taxon>
        <taxon>Bacillati</taxon>
        <taxon>Actinomycetota</taxon>
        <taxon>Actinomycetes</taxon>
        <taxon>Mycobacteriales</taxon>
        <taxon>Nocardiaceae</taxon>
        <taxon>Rhodococcus</taxon>
    </lineage>
</organism>
<dbReference type="RefSeq" id="WP_010837947.1">
    <property type="nucleotide sequence ID" value="NZ_QRCM01000001.1"/>
</dbReference>
<keyword evidence="2 4" id="KW-0238">DNA-binding</keyword>
<dbReference type="PROSITE" id="PS50977">
    <property type="entry name" value="HTH_TETR_2"/>
    <property type="match status" value="1"/>
</dbReference>
<dbReference type="Pfam" id="PF00440">
    <property type="entry name" value="TetR_N"/>
    <property type="match status" value="1"/>
</dbReference>
<gene>
    <name evidence="6" type="ORF">DW322_07275</name>
</gene>
<dbReference type="PRINTS" id="PR00455">
    <property type="entry name" value="HTHTETR"/>
</dbReference>